<feature type="domain" description="HTH lysR-type" evidence="5">
    <location>
        <begin position="1"/>
        <end position="60"/>
    </location>
</feature>
<dbReference type="InterPro" id="IPR036388">
    <property type="entry name" value="WH-like_DNA-bd_sf"/>
</dbReference>
<dbReference type="Gene3D" id="3.40.190.10">
    <property type="entry name" value="Periplasmic binding protein-like II"/>
    <property type="match status" value="2"/>
</dbReference>
<keyword evidence="4" id="KW-0804">Transcription</keyword>
<comment type="similarity">
    <text evidence="1">Belongs to the LysR transcriptional regulatory family.</text>
</comment>
<evidence type="ECO:0000259" key="5">
    <source>
        <dbReference type="PROSITE" id="PS50931"/>
    </source>
</evidence>
<evidence type="ECO:0000313" key="6">
    <source>
        <dbReference type="EMBL" id="MFC4469487.1"/>
    </source>
</evidence>
<dbReference type="PANTHER" id="PTHR30126:SF81">
    <property type="entry name" value="HTH-TYPE TRANSCRIPTIONAL REGULATOR ILVY"/>
    <property type="match status" value="1"/>
</dbReference>
<dbReference type="Pfam" id="PF03466">
    <property type="entry name" value="LysR_substrate"/>
    <property type="match status" value="1"/>
</dbReference>
<dbReference type="PANTHER" id="PTHR30126">
    <property type="entry name" value="HTH-TYPE TRANSCRIPTIONAL REGULATOR"/>
    <property type="match status" value="1"/>
</dbReference>
<comment type="caution">
    <text evidence="6">The sequence shown here is derived from an EMBL/GenBank/DDBJ whole genome shotgun (WGS) entry which is preliminary data.</text>
</comment>
<dbReference type="NCBIfam" id="NF008722">
    <property type="entry name" value="PRK11716.1"/>
    <property type="match status" value="1"/>
</dbReference>
<dbReference type="EMBL" id="JBHSFG010000063">
    <property type="protein sequence ID" value="MFC4469487.1"/>
    <property type="molecule type" value="Genomic_DNA"/>
</dbReference>
<dbReference type="PROSITE" id="PS50931">
    <property type="entry name" value="HTH_LYSR"/>
    <property type="match status" value="1"/>
</dbReference>
<dbReference type="Proteomes" id="UP001596012">
    <property type="component" value="Unassembled WGS sequence"/>
</dbReference>
<dbReference type="RefSeq" id="WP_386348584.1">
    <property type="nucleotide sequence ID" value="NZ_JBHSFG010000063.1"/>
</dbReference>
<keyword evidence="3" id="KW-0238">DNA-binding</keyword>
<name>A0ABV8YXZ2_9ACTN</name>
<evidence type="ECO:0000256" key="3">
    <source>
        <dbReference type="ARBA" id="ARBA00023125"/>
    </source>
</evidence>
<dbReference type="Pfam" id="PF00126">
    <property type="entry name" value="HTH_1"/>
    <property type="match status" value="1"/>
</dbReference>
<gene>
    <name evidence="6" type="primary">ilvY</name>
    <name evidence="6" type="ORF">ACFPH6_34105</name>
</gene>
<organism evidence="6 7">
    <name type="scientific">Streptomyces xiangluensis</name>
    <dbReference type="NCBI Taxonomy" id="2665720"/>
    <lineage>
        <taxon>Bacteria</taxon>
        <taxon>Bacillati</taxon>
        <taxon>Actinomycetota</taxon>
        <taxon>Actinomycetes</taxon>
        <taxon>Kitasatosporales</taxon>
        <taxon>Streptomycetaceae</taxon>
        <taxon>Streptomyces</taxon>
    </lineage>
</organism>
<dbReference type="InterPro" id="IPR000847">
    <property type="entry name" value="LysR_HTH_N"/>
</dbReference>
<dbReference type="InterPro" id="IPR005119">
    <property type="entry name" value="LysR_subst-bd"/>
</dbReference>
<keyword evidence="2" id="KW-0805">Transcription regulation</keyword>
<proteinExistence type="inferred from homology"/>
<reference evidence="7" key="1">
    <citation type="journal article" date="2019" name="Int. J. Syst. Evol. Microbiol.">
        <title>The Global Catalogue of Microorganisms (GCM) 10K type strain sequencing project: providing services to taxonomists for standard genome sequencing and annotation.</title>
        <authorList>
            <consortium name="The Broad Institute Genomics Platform"/>
            <consortium name="The Broad Institute Genome Sequencing Center for Infectious Disease"/>
            <person name="Wu L."/>
            <person name="Ma J."/>
        </authorList>
    </citation>
    <scope>NUCLEOTIDE SEQUENCE [LARGE SCALE GENOMIC DNA]</scope>
    <source>
        <strain evidence="7">DT43</strain>
    </source>
</reference>
<evidence type="ECO:0000256" key="1">
    <source>
        <dbReference type="ARBA" id="ARBA00009437"/>
    </source>
</evidence>
<protein>
    <submittedName>
        <fullName evidence="6">HTH-type transcriptional activator IlvY</fullName>
    </submittedName>
</protein>
<dbReference type="SUPFAM" id="SSF46785">
    <property type="entry name" value="Winged helix' DNA-binding domain"/>
    <property type="match status" value="1"/>
</dbReference>
<evidence type="ECO:0000256" key="2">
    <source>
        <dbReference type="ARBA" id="ARBA00023015"/>
    </source>
</evidence>
<evidence type="ECO:0000313" key="7">
    <source>
        <dbReference type="Proteomes" id="UP001596012"/>
    </source>
</evidence>
<dbReference type="InterPro" id="IPR036390">
    <property type="entry name" value="WH_DNA-bd_sf"/>
</dbReference>
<sequence>MLSDHRELRLFVHLAQTLNFGRTSLDCHVSPATLTRTVQRLEADLGHRLFDRGPRGVSLTAEGHRFRAYAMEALELWRTYREEHPDPAELTGRLAVFATVTACQALLPDLLARFRAAHPQVRLDLRTGDAAAALARLDEGEVDAAVAGIPARLPGPLVSRTVAVTELVFVTARDRADDNLGGPFVLPHRGLVREAADRWFRARGVTPDVAAEPDGHEGLLTLVALGCGTGVVPRLVLENSAVHDRLAVLPASPPPEPFPIGLCVRRADLRRPLVSALWSLTGP</sequence>
<accession>A0ABV8YXZ2</accession>
<dbReference type="Gene3D" id="1.10.10.10">
    <property type="entry name" value="Winged helix-like DNA-binding domain superfamily/Winged helix DNA-binding domain"/>
    <property type="match status" value="1"/>
</dbReference>
<dbReference type="SUPFAM" id="SSF53850">
    <property type="entry name" value="Periplasmic binding protein-like II"/>
    <property type="match status" value="1"/>
</dbReference>
<keyword evidence="7" id="KW-1185">Reference proteome</keyword>
<evidence type="ECO:0000256" key="4">
    <source>
        <dbReference type="ARBA" id="ARBA00023163"/>
    </source>
</evidence>